<dbReference type="AlphaFoldDB" id="A0A9W8CGP7"/>
<organism evidence="5 6">
    <name type="scientific">Coemansia asiatica</name>
    <dbReference type="NCBI Taxonomy" id="1052880"/>
    <lineage>
        <taxon>Eukaryota</taxon>
        <taxon>Fungi</taxon>
        <taxon>Fungi incertae sedis</taxon>
        <taxon>Zoopagomycota</taxon>
        <taxon>Kickxellomycotina</taxon>
        <taxon>Kickxellomycetes</taxon>
        <taxon>Kickxellales</taxon>
        <taxon>Kickxellaceae</taxon>
        <taxon>Coemansia</taxon>
    </lineage>
</organism>
<feature type="domain" description="AMP-binding enzyme C-terminal" evidence="4">
    <location>
        <begin position="493"/>
        <end position="563"/>
    </location>
</feature>
<dbReference type="EMBL" id="JANBOH010000401">
    <property type="protein sequence ID" value="KAJ1642436.1"/>
    <property type="molecule type" value="Genomic_DNA"/>
</dbReference>
<gene>
    <name evidence="5" type="ORF">LPJ64_005722</name>
</gene>
<dbReference type="Pfam" id="PF13193">
    <property type="entry name" value="AMP-binding_C"/>
    <property type="match status" value="1"/>
</dbReference>
<dbReference type="Proteomes" id="UP001145021">
    <property type="component" value="Unassembled WGS sequence"/>
</dbReference>
<accession>A0A9W8CGP7</accession>
<evidence type="ECO:0000259" key="4">
    <source>
        <dbReference type="Pfam" id="PF13193"/>
    </source>
</evidence>
<dbReference type="Gene3D" id="3.40.50.12780">
    <property type="entry name" value="N-terminal domain of ligase-like"/>
    <property type="match status" value="1"/>
</dbReference>
<protein>
    <recommendedName>
        <fullName evidence="7">Acetyl-CoA synthetase-like protein</fullName>
    </recommendedName>
</protein>
<dbReference type="InterPro" id="IPR042099">
    <property type="entry name" value="ANL_N_sf"/>
</dbReference>
<dbReference type="InterPro" id="IPR045851">
    <property type="entry name" value="AMP-bd_C_sf"/>
</dbReference>
<evidence type="ECO:0000256" key="1">
    <source>
        <dbReference type="ARBA" id="ARBA00006432"/>
    </source>
</evidence>
<dbReference type="PANTHER" id="PTHR24096">
    <property type="entry name" value="LONG-CHAIN-FATTY-ACID--COA LIGASE"/>
    <property type="match status" value="1"/>
</dbReference>
<proteinExistence type="inferred from homology"/>
<comment type="similarity">
    <text evidence="1">Belongs to the ATP-dependent AMP-binding enzyme family.</text>
</comment>
<dbReference type="PROSITE" id="PS00455">
    <property type="entry name" value="AMP_BINDING"/>
    <property type="match status" value="1"/>
</dbReference>
<name>A0A9W8CGP7_9FUNG</name>
<dbReference type="Pfam" id="PF00501">
    <property type="entry name" value="AMP-binding"/>
    <property type="match status" value="1"/>
</dbReference>
<comment type="caution">
    <text evidence="5">The sequence shown here is derived from an EMBL/GenBank/DDBJ whole genome shotgun (WGS) entry which is preliminary data.</text>
</comment>
<reference evidence="5" key="1">
    <citation type="submission" date="2022-07" db="EMBL/GenBank/DDBJ databases">
        <title>Phylogenomic reconstructions and comparative analyses of Kickxellomycotina fungi.</title>
        <authorList>
            <person name="Reynolds N.K."/>
            <person name="Stajich J.E."/>
            <person name="Barry K."/>
            <person name="Grigoriev I.V."/>
            <person name="Crous P."/>
            <person name="Smith M.E."/>
        </authorList>
    </citation>
    <scope>NUCLEOTIDE SEQUENCE</scope>
    <source>
        <strain evidence="5">NBRC 105413</strain>
    </source>
</reference>
<dbReference type="InterPro" id="IPR000873">
    <property type="entry name" value="AMP-dep_synth/lig_dom"/>
</dbReference>
<evidence type="ECO:0008006" key="7">
    <source>
        <dbReference type="Google" id="ProtNLM"/>
    </source>
</evidence>
<evidence type="ECO:0000313" key="5">
    <source>
        <dbReference type="EMBL" id="KAJ1642436.1"/>
    </source>
</evidence>
<dbReference type="InterPro" id="IPR025110">
    <property type="entry name" value="AMP-bd_C"/>
</dbReference>
<dbReference type="SUPFAM" id="SSF56801">
    <property type="entry name" value="Acetyl-CoA synthetase-like"/>
    <property type="match status" value="1"/>
</dbReference>
<evidence type="ECO:0000256" key="2">
    <source>
        <dbReference type="ARBA" id="ARBA00022598"/>
    </source>
</evidence>
<feature type="domain" description="AMP-dependent synthetase/ligase" evidence="3">
    <location>
        <begin position="49"/>
        <end position="442"/>
    </location>
</feature>
<evidence type="ECO:0000259" key="3">
    <source>
        <dbReference type="Pfam" id="PF00501"/>
    </source>
</evidence>
<dbReference type="InterPro" id="IPR020845">
    <property type="entry name" value="AMP-binding_CS"/>
</dbReference>
<dbReference type="Gene3D" id="3.30.300.30">
    <property type="match status" value="1"/>
</dbReference>
<dbReference type="GO" id="GO:0016405">
    <property type="term" value="F:CoA-ligase activity"/>
    <property type="evidence" value="ECO:0007669"/>
    <property type="project" value="TreeGrafter"/>
</dbReference>
<keyword evidence="6" id="KW-1185">Reference proteome</keyword>
<keyword evidence="2" id="KW-0436">Ligase</keyword>
<dbReference type="PANTHER" id="PTHR24096:SF149">
    <property type="entry name" value="AMP-BINDING DOMAIN-CONTAINING PROTEIN-RELATED"/>
    <property type="match status" value="1"/>
</dbReference>
<evidence type="ECO:0000313" key="6">
    <source>
        <dbReference type="Proteomes" id="UP001145021"/>
    </source>
</evidence>
<sequence length="574" mass="61536">MPIRSPFPDVGIPAQDVTAFYFGLAQKREISSKCGSASDVPLIINDATKEQCSFSDIKQLSATVAQGLVATGLDIRYRQSHCDRSFTGHVGAILLRTDIRLSAIHFGILLAGGTVAAMDPDQSPSVLGERLKVINANSVFVAADLLPLLLSALDQAGYHVPKSRIFVLDAFCCDKPVTDNECVLFDDFVAANSDAQYKPPEPMPEEELARKVALIVYSSGTTGSAKGVMLTHRNLVAAQMMVNGYIAQNPISVTKDGIPSYARESILAALPPWHLFGFSVQVYQPLATGCYLVVLPVLDPFSYIQAIERYRIGRLCATPGTLHALVSNSHRSKESGRITVTAVAEQSYDISSVRAIVCGGASIPPARKKQYREFFGNPVFAIGYGATETSSIIAGCTLRKPAPGAVGVLYPNSIAKVLDADASETDGFGELFISGPQVMAGYVSKDIKSPITDDGFLGTGDYVRVTPEGDVFFRGRVSDIIYTSDGPVSTTDIEDVVSDCPAVADCGAVGVGPTGHALPVLFVVLDSSSKYCLDEVKKWIKTHLSFFVECREIDQVPKNHGGKILRRVLVEKAG</sequence>